<gene>
    <name evidence="1" type="ORF">GLYMA_04G172000</name>
</gene>
<dbReference type="Proteomes" id="UP000008827">
    <property type="component" value="Chromosome 4"/>
</dbReference>
<evidence type="ECO:0000313" key="3">
    <source>
        <dbReference type="Proteomes" id="UP000008827"/>
    </source>
</evidence>
<organism evidence="1">
    <name type="scientific">Glycine max</name>
    <name type="common">Soybean</name>
    <name type="synonym">Glycine hispida</name>
    <dbReference type="NCBI Taxonomy" id="3847"/>
    <lineage>
        <taxon>Eukaryota</taxon>
        <taxon>Viridiplantae</taxon>
        <taxon>Streptophyta</taxon>
        <taxon>Embryophyta</taxon>
        <taxon>Tracheophyta</taxon>
        <taxon>Spermatophyta</taxon>
        <taxon>Magnoliopsida</taxon>
        <taxon>eudicotyledons</taxon>
        <taxon>Gunneridae</taxon>
        <taxon>Pentapetalae</taxon>
        <taxon>rosids</taxon>
        <taxon>fabids</taxon>
        <taxon>Fabales</taxon>
        <taxon>Fabaceae</taxon>
        <taxon>Papilionoideae</taxon>
        <taxon>50 kb inversion clade</taxon>
        <taxon>NPAAA clade</taxon>
        <taxon>indigoferoid/millettioid clade</taxon>
        <taxon>Phaseoleae</taxon>
        <taxon>Glycine</taxon>
        <taxon>Glycine subgen. Soja</taxon>
    </lineage>
</organism>
<reference evidence="2" key="2">
    <citation type="submission" date="2018-02" db="UniProtKB">
        <authorList>
            <consortium name="EnsemblPlants"/>
        </authorList>
    </citation>
    <scope>IDENTIFICATION</scope>
    <source>
        <strain evidence="2">Williams 82</strain>
    </source>
</reference>
<dbReference type="EnsemblPlants" id="KRH63375">
    <property type="protein sequence ID" value="KRH63375"/>
    <property type="gene ID" value="GLYMA_04G172000"/>
</dbReference>
<dbReference type="AlphaFoldDB" id="A0A0R0KKG6"/>
<dbReference type="InParanoid" id="A0A0R0KKG6"/>
<proteinExistence type="predicted"/>
<dbReference type="Gramene" id="KRH63375">
    <property type="protein sequence ID" value="KRH63375"/>
    <property type="gene ID" value="GLYMA_04G172000"/>
</dbReference>
<reference evidence="1 2" key="1">
    <citation type="journal article" date="2010" name="Nature">
        <title>Genome sequence of the palaeopolyploid soybean.</title>
        <authorList>
            <person name="Schmutz J."/>
            <person name="Cannon S.B."/>
            <person name="Schlueter J."/>
            <person name="Ma J."/>
            <person name="Mitros T."/>
            <person name="Nelson W."/>
            <person name="Hyten D.L."/>
            <person name="Song Q."/>
            <person name="Thelen J.J."/>
            <person name="Cheng J."/>
            <person name="Xu D."/>
            <person name="Hellsten U."/>
            <person name="May G.D."/>
            <person name="Yu Y."/>
            <person name="Sakurai T."/>
            <person name="Umezawa T."/>
            <person name="Bhattacharyya M.K."/>
            <person name="Sandhu D."/>
            <person name="Valliyodan B."/>
            <person name="Lindquist E."/>
            <person name="Peto M."/>
            <person name="Grant D."/>
            <person name="Shu S."/>
            <person name="Goodstein D."/>
            <person name="Barry K."/>
            <person name="Futrell-Griggs M."/>
            <person name="Abernathy B."/>
            <person name="Du J."/>
            <person name="Tian Z."/>
            <person name="Zhu L."/>
            <person name="Gill N."/>
            <person name="Joshi T."/>
            <person name="Libault M."/>
            <person name="Sethuraman A."/>
            <person name="Zhang X.-C."/>
            <person name="Shinozaki K."/>
            <person name="Nguyen H.T."/>
            <person name="Wing R.A."/>
            <person name="Cregan P."/>
            <person name="Specht J."/>
            <person name="Grimwood J."/>
            <person name="Rokhsar D."/>
            <person name="Stacey G."/>
            <person name="Shoemaker R.C."/>
            <person name="Jackson S.A."/>
        </authorList>
    </citation>
    <scope>NUCLEOTIDE SEQUENCE</scope>
    <source>
        <strain evidence="2">cv. Williams 82</strain>
        <tissue evidence="1">Callus</tissue>
    </source>
</reference>
<evidence type="ECO:0000313" key="1">
    <source>
        <dbReference type="EMBL" id="KRH63375.1"/>
    </source>
</evidence>
<reference evidence="1" key="3">
    <citation type="submission" date="2018-07" db="EMBL/GenBank/DDBJ databases">
        <title>WGS assembly of Glycine max.</title>
        <authorList>
            <person name="Schmutz J."/>
            <person name="Cannon S."/>
            <person name="Schlueter J."/>
            <person name="Ma J."/>
            <person name="Mitros T."/>
            <person name="Nelson W."/>
            <person name="Hyten D."/>
            <person name="Song Q."/>
            <person name="Thelen J."/>
            <person name="Cheng J."/>
            <person name="Xu D."/>
            <person name="Hellsten U."/>
            <person name="May G."/>
            <person name="Yu Y."/>
            <person name="Sakurai T."/>
            <person name="Umezawa T."/>
            <person name="Bhattacharyya M."/>
            <person name="Sandhu D."/>
            <person name="Valliyodan B."/>
            <person name="Lindquist E."/>
            <person name="Peto M."/>
            <person name="Grant D."/>
            <person name="Shu S."/>
            <person name="Goodstein D."/>
            <person name="Barry K."/>
            <person name="Futrell-Griggs M."/>
            <person name="Abernathy B."/>
            <person name="Du J."/>
            <person name="Tian Z."/>
            <person name="Zhu L."/>
            <person name="Gill N."/>
            <person name="Joshi T."/>
            <person name="Libault M."/>
            <person name="Sethuraman A."/>
            <person name="Zhang X."/>
            <person name="Shinozaki K."/>
            <person name="Nguyen H."/>
            <person name="Wing R."/>
            <person name="Cregan P."/>
            <person name="Specht J."/>
            <person name="Grimwood J."/>
            <person name="Rokhsar D."/>
            <person name="Stacey G."/>
            <person name="Shoemaker R."/>
            <person name="Jackson S."/>
        </authorList>
    </citation>
    <scope>NUCLEOTIDE SEQUENCE</scope>
    <source>
        <tissue evidence="1">Callus</tissue>
    </source>
</reference>
<evidence type="ECO:0000313" key="2">
    <source>
        <dbReference type="EnsemblPlants" id="KRH63375"/>
    </source>
</evidence>
<accession>A0A0R0KKG6</accession>
<protein>
    <submittedName>
        <fullName evidence="1 2">Uncharacterized protein</fullName>
    </submittedName>
</protein>
<sequence>MAPTGKSHGDGDEVKEGFKVKTMMPMKIVASNKMEWVNECITLKLARGRSTWFCSGVYASPNFATRRTFWRYLEVLQGRIQGTLMAVGD</sequence>
<dbReference type="EMBL" id="CM000837">
    <property type="protein sequence ID" value="KRH63375.1"/>
    <property type="molecule type" value="Genomic_DNA"/>
</dbReference>
<keyword evidence="3" id="KW-1185">Reference proteome</keyword>
<name>A0A0R0KKG6_SOYBN</name>